<evidence type="ECO:0000313" key="9">
    <source>
        <dbReference type="EMBL" id="SVD12383.1"/>
    </source>
</evidence>
<dbReference type="GO" id="GO:0005886">
    <property type="term" value="C:plasma membrane"/>
    <property type="evidence" value="ECO:0007669"/>
    <property type="project" value="TreeGrafter"/>
</dbReference>
<evidence type="ECO:0000256" key="6">
    <source>
        <dbReference type="ARBA" id="ARBA00023136"/>
    </source>
</evidence>
<evidence type="ECO:0000256" key="7">
    <source>
        <dbReference type="SAM" id="Phobius"/>
    </source>
</evidence>
<comment type="subcellular location">
    <subcellularLocation>
        <location evidence="1">Membrane</location>
        <topology evidence="1">Multi-pass membrane protein</topology>
    </subcellularLocation>
</comment>
<proteinExistence type="inferred from homology"/>
<feature type="transmembrane region" description="Helical" evidence="7">
    <location>
        <begin position="173"/>
        <end position="192"/>
    </location>
</feature>
<feature type="transmembrane region" description="Helical" evidence="7">
    <location>
        <begin position="151"/>
        <end position="167"/>
    </location>
</feature>
<dbReference type="GO" id="GO:0016679">
    <property type="term" value="F:oxidoreductase activity, acting on diphenols and related substances as donors"/>
    <property type="evidence" value="ECO:0007669"/>
    <property type="project" value="TreeGrafter"/>
</dbReference>
<reference evidence="9" key="1">
    <citation type="submission" date="2018-05" db="EMBL/GenBank/DDBJ databases">
        <authorList>
            <person name="Lanie J.A."/>
            <person name="Ng W.-L."/>
            <person name="Kazmierczak K.M."/>
            <person name="Andrzejewski T.M."/>
            <person name="Davidsen T.M."/>
            <person name="Wayne K.J."/>
            <person name="Tettelin H."/>
            <person name="Glass J.I."/>
            <person name="Rusch D."/>
            <person name="Podicherti R."/>
            <person name="Tsui H.-C.T."/>
            <person name="Winkler M.E."/>
        </authorList>
    </citation>
    <scope>NUCLEOTIDE SEQUENCE</scope>
</reference>
<dbReference type="Pfam" id="PF01794">
    <property type="entry name" value="Ferric_reduct"/>
    <property type="match status" value="1"/>
</dbReference>
<organism evidence="9">
    <name type="scientific">marine metagenome</name>
    <dbReference type="NCBI Taxonomy" id="408172"/>
    <lineage>
        <taxon>unclassified sequences</taxon>
        <taxon>metagenomes</taxon>
        <taxon>ecological metagenomes</taxon>
    </lineage>
</organism>
<evidence type="ECO:0000256" key="3">
    <source>
        <dbReference type="ARBA" id="ARBA00022692"/>
    </source>
</evidence>
<keyword evidence="5" id="KW-0408">Iron</keyword>
<feature type="domain" description="Ferric oxidoreductase" evidence="8">
    <location>
        <begin position="47"/>
        <end position="160"/>
    </location>
</feature>
<dbReference type="AlphaFoldDB" id="A0A382SRF9"/>
<accession>A0A382SRF9</accession>
<feature type="transmembrane region" description="Helical" evidence="7">
    <location>
        <begin position="75"/>
        <end position="95"/>
    </location>
</feature>
<dbReference type="PANTHER" id="PTHR36964:SF1">
    <property type="entry name" value="PROTEIN-METHIONINE-SULFOXIDE REDUCTASE HEME-BINDING SUBUNIT MSRQ"/>
    <property type="match status" value="1"/>
</dbReference>
<keyword evidence="6 7" id="KW-0472">Membrane</keyword>
<evidence type="ECO:0000256" key="5">
    <source>
        <dbReference type="ARBA" id="ARBA00023004"/>
    </source>
</evidence>
<feature type="transmembrane region" description="Helical" evidence="7">
    <location>
        <begin position="12"/>
        <end position="36"/>
    </location>
</feature>
<evidence type="ECO:0000256" key="2">
    <source>
        <dbReference type="ARBA" id="ARBA00022448"/>
    </source>
</evidence>
<dbReference type="PANTHER" id="PTHR36964">
    <property type="entry name" value="PROTEIN-METHIONINE-SULFOXIDE REDUCTASE HEME-BINDING SUBUNIT MSRQ"/>
    <property type="match status" value="1"/>
</dbReference>
<dbReference type="GO" id="GO:0020037">
    <property type="term" value="F:heme binding"/>
    <property type="evidence" value="ECO:0007669"/>
    <property type="project" value="TreeGrafter"/>
</dbReference>
<dbReference type="EMBL" id="UINC01130968">
    <property type="protein sequence ID" value="SVD12383.1"/>
    <property type="molecule type" value="Genomic_DNA"/>
</dbReference>
<evidence type="ECO:0000259" key="8">
    <source>
        <dbReference type="Pfam" id="PF01794"/>
    </source>
</evidence>
<feature type="transmembrane region" description="Helical" evidence="7">
    <location>
        <begin position="115"/>
        <end position="131"/>
    </location>
</feature>
<dbReference type="InterPro" id="IPR022837">
    <property type="entry name" value="MsrQ-like"/>
</dbReference>
<evidence type="ECO:0000256" key="4">
    <source>
        <dbReference type="ARBA" id="ARBA00022989"/>
    </source>
</evidence>
<feature type="transmembrane region" description="Helical" evidence="7">
    <location>
        <begin position="42"/>
        <end position="63"/>
    </location>
</feature>
<name>A0A382SRF9_9ZZZZ</name>
<keyword evidence="4 7" id="KW-1133">Transmembrane helix</keyword>
<gene>
    <name evidence="9" type="ORF">METZ01_LOCUS365237</name>
</gene>
<keyword evidence="2" id="KW-0813">Transport</keyword>
<dbReference type="HAMAP" id="MF_01207">
    <property type="entry name" value="MsrQ"/>
    <property type="match status" value="1"/>
</dbReference>
<protein>
    <recommendedName>
        <fullName evidence="8">Ferric oxidoreductase domain-containing protein</fullName>
    </recommendedName>
</protein>
<sequence>MIHKTRILAFKIVLWVAALAPAAWLIAGALLGWLGANPIEKVTHVTGMTTLISLLVTLSITPLRRLTGWSGAIRLRRPLGLFAFFYALIHFNTWFVFDQVFNWRWMVEDIIERPFITVGFSAFVILIPLALTSTKSWMRRLGTRWAKLHRGIYFAATLGVVHFYWLAKSKADVRLPLLLAFCLSVLLVYRVLGWLETRRRTIARSHRRNIN</sequence>
<keyword evidence="3 7" id="KW-0812">Transmembrane</keyword>
<dbReference type="GO" id="GO:0010181">
    <property type="term" value="F:FMN binding"/>
    <property type="evidence" value="ECO:0007669"/>
    <property type="project" value="TreeGrafter"/>
</dbReference>
<dbReference type="InterPro" id="IPR013130">
    <property type="entry name" value="Fe3_Rdtase_TM_dom"/>
</dbReference>
<evidence type="ECO:0000256" key="1">
    <source>
        <dbReference type="ARBA" id="ARBA00004141"/>
    </source>
</evidence>